<keyword evidence="5" id="KW-0001">2Fe-2S</keyword>
<keyword evidence="3" id="KW-0004">4Fe-4S</keyword>
<dbReference type="InterPro" id="IPR019574">
    <property type="entry name" value="NADH_UbQ_OxRdtase_Gsu_4Fe4S-bd"/>
</dbReference>
<comment type="cofactor">
    <cofactor evidence="2">
        <name>[4Fe-4S] cluster</name>
        <dbReference type="ChEBI" id="CHEBI:49883"/>
    </cofactor>
</comment>
<evidence type="ECO:0000313" key="15">
    <source>
        <dbReference type="EMBL" id="KJF16595.1"/>
    </source>
</evidence>
<dbReference type="OrthoDB" id="7376058at2"/>
<name>A0A0D8HF53_9ACTN</name>
<keyword evidence="4" id="KW-0500">Molybdenum</keyword>
<dbReference type="Gene3D" id="3.40.228.10">
    <property type="entry name" value="Dimethylsulfoxide Reductase, domain 2"/>
    <property type="match status" value="1"/>
</dbReference>
<dbReference type="GO" id="GO:0022904">
    <property type="term" value="P:respiratory electron transport chain"/>
    <property type="evidence" value="ECO:0007669"/>
    <property type="project" value="TreeGrafter"/>
</dbReference>
<dbReference type="SUPFAM" id="SSF54292">
    <property type="entry name" value="2Fe-2S ferredoxin-like"/>
    <property type="match status" value="1"/>
</dbReference>
<dbReference type="InterPro" id="IPR006478">
    <property type="entry name" value="Formate_DH_asu"/>
</dbReference>
<keyword evidence="16" id="KW-1185">Reference proteome</keyword>
<feature type="domain" description="4Fe-4S ferredoxin-type" evidence="12">
    <location>
        <begin position="184"/>
        <end position="213"/>
    </location>
</feature>
<dbReference type="Proteomes" id="UP000032360">
    <property type="component" value="Unassembled WGS sequence"/>
</dbReference>
<protein>
    <submittedName>
        <fullName evidence="15">Putative formate dehydrogenase</fullName>
        <ecNumber evidence="15">1.2.1.2</ecNumber>
    </submittedName>
</protein>
<evidence type="ECO:0000256" key="9">
    <source>
        <dbReference type="ARBA" id="ARBA00023004"/>
    </source>
</evidence>
<evidence type="ECO:0000256" key="3">
    <source>
        <dbReference type="ARBA" id="ARBA00022485"/>
    </source>
</evidence>
<dbReference type="GO" id="GO:0003954">
    <property type="term" value="F:NADH dehydrogenase activity"/>
    <property type="evidence" value="ECO:0007669"/>
    <property type="project" value="TreeGrafter"/>
</dbReference>
<dbReference type="PROSITE" id="PS51839">
    <property type="entry name" value="4FE4S_HC3"/>
    <property type="match status" value="1"/>
</dbReference>
<dbReference type="FunFam" id="3.30.70.20:FF:000032">
    <property type="entry name" value="Formate dehydrogenase, alpha subunit"/>
    <property type="match status" value="1"/>
</dbReference>
<dbReference type="SMART" id="SM00929">
    <property type="entry name" value="NADH-G_4Fe-4S_3"/>
    <property type="match status" value="1"/>
</dbReference>
<dbReference type="InterPro" id="IPR006656">
    <property type="entry name" value="Mopterin_OxRdtase"/>
</dbReference>
<dbReference type="Gene3D" id="3.30.70.20">
    <property type="match status" value="1"/>
</dbReference>
<comment type="cofactor">
    <cofactor evidence="1">
        <name>Mo-bis(molybdopterin guanine dinucleotide)</name>
        <dbReference type="ChEBI" id="CHEBI:60539"/>
    </cofactor>
</comment>
<dbReference type="GO" id="GO:0043546">
    <property type="term" value="F:molybdopterin cofactor binding"/>
    <property type="evidence" value="ECO:0007669"/>
    <property type="project" value="InterPro"/>
</dbReference>
<dbReference type="Pfam" id="PF10588">
    <property type="entry name" value="NADH-G_4Fe-4S_3"/>
    <property type="match status" value="1"/>
</dbReference>
<dbReference type="InterPro" id="IPR017896">
    <property type="entry name" value="4Fe4S_Fe-S-bd"/>
</dbReference>
<dbReference type="GO" id="GO:0051537">
    <property type="term" value="F:2 iron, 2 sulfur cluster binding"/>
    <property type="evidence" value="ECO:0007669"/>
    <property type="project" value="UniProtKB-KW"/>
</dbReference>
<dbReference type="Gene3D" id="3.10.20.740">
    <property type="match status" value="1"/>
</dbReference>
<comment type="cofactor">
    <cofactor evidence="11">
        <name>[2Fe-2S] cluster</name>
        <dbReference type="ChEBI" id="CHEBI:190135"/>
    </cofactor>
</comment>
<dbReference type="FunFam" id="3.10.20.740:FF:000003">
    <property type="entry name" value="Formate dehydrogenase subunit alpha"/>
    <property type="match status" value="1"/>
</dbReference>
<dbReference type="PROSITE" id="PS51669">
    <property type="entry name" value="4FE4S_MOW_BIS_MGD"/>
    <property type="match status" value="1"/>
</dbReference>
<dbReference type="SMART" id="SM00926">
    <property type="entry name" value="Molybdop_Fe4S4"/>
    <property type="match status" value="1"/>
</dbReference>
<dbReference type="FunFam" id="2.20.25.90:FF:000001">
    <property type="entry name" value="Formate dehydrogenase subunit alpha"/>
    <property type="match status" value="1"/>
</dbReference>
<dbReference type="PROSITE" id="PS51379">
    <property type="entry name" value="4FE4S_FER_2"/>
    <property type="match status" value="2"/>
</dbReference>
<dbReference type="InterPro" id="IPR017900">
    <property type="entry name" value="4Fe4S_Fe_S_CS"/>
</dbReference>
<dbReference type="SUPFAM" id="SSF54862">
    <property type="entry name" value="4Fe-4S ferredoxins"/>
    <property type="match status" value="1"/>
</dbReference>
<evidence type="ECO:0000256" key="11">
    <source>
        <dbReference type="ARBA" id="ARBA00034078"/>
    </source>
</evidence>
<dbReference type="PANTHER" id="PTHR43105">
    <property type="entry name" value="RESPIRATORY NITRATE REDUCTASE"/>
    <property type="match status" value="1"/>
</dbReference>
<feature type="domain" description="4Fe-4S Mo/W bis-MGD-type" evidence="13">
    <location>
        <begin position="262"/>
        <end position="317"/>
    </location>
</feature>
<dbReference type="Pfam" id="PF12838">
    <property type="entry name" value="Fer4_7"/>
    <property type="match status" value="1"/>
</dbReference>
<keyword evidence="10" id="KW-0411">Iron-sulfur</keyword>
<keyword evidence="7" id="KW-0677">Repeat</keyword>
<evidence type="ECO:0000256" key="8">
    <source>
        <dbReference type="ARBA" id="ARBA00023002"/>
    </source>
</evidence>
<dbReference type="NCBIfam" id="TIGR01591">
    <property type="entry name" value="Fdh-alpha"/>
    <property type="match status" value="1"/>
</dbReference>
<dbReference type="GO" id="GO:0015942">
    <property type="term" value="P:formate metabolic process"/>
    <property type="evidence" value="ECO:0007669"/>
    <property type="project" value="InterPro"/>
</dbReference>
<evidence type="ECO:0000259" key="13">
    <source>
        <dbReference type="PROSITE" id="PS51669"/>
    </source>
</evidence>
<evidence type="ECO:0000256" key="10">
    <source>
        <dbReference type="ARBA" id="ARBA00023014"/>
    </source>
</evidence>
<dbReference type="PATRIC" id="fig|1280514.3.peg.3367"/>
<organism evidence="15 16">
    <name type="scientific">Acidithrix ferrooxidans</name>
    <dbReference type="NCBI Taxonomy" id="1280514"/>
    <lineage>
        <taxon>Bacteria</taxon>
        <taxon>Bacillati</taxon>
        <taxon>Actinomycetota</taxon>
        <taxon>Acidimicrobiia</taxon>
        <taxon>Acidimicrobiales</taxon>
        <taxon>Acidimicrobiaceae</taxon>
        <taxon>Acidithrix</taxon>
    </lineage>
</organism>
<dbReference type="Pfam" id="PF13510">
    <property type="entry name" value="Fer2_4"/>
    <property type="match status" value="1"/>
</dbReference>
<accession>A0A0D8HF53</accession>
<dbReference type="GO" id="GO:0008863">
    <property type="term" value="F:formate dehydrogenase (NAD+) activity"/>
    <property type="evidence" value="ECO:0007669"/>
    <property type="project" value="InterPro"/>
</dbReference>
<evidence type="ECO:0000256" key="6">
    <source>
        <dbReference type="ARBA" id="ARBA00022723"/>
    </source>
</evidence>
<dbReference type="RefSeq" id="WP_052606265.1">
    <property type="nucleotide sequence ID" value="NZ_JXYS01000079.1"/>
</dbReference>
<comment type="caution">
    <text evidence="15">The sequence shown here is derived from an EMBL/GenBank/DDBJ whole genome shotgun (WGS) entry which is preliminary data.</text>
</comment>
<dbReference type="AlphaFoldDB" id="A0A0D8HF53"/>
<dbReference type="Pfam" id="PF01568">
    <property type="entry name" value="Molydop_binding"/>
    <property type="match status" value="1"/>
</dbReference>
<dbReference type="GO" id="GO:0046872">
    <property type="term" value="F:metal ion binding"/>
    <property type="evidence" value="ECO:0007669"/>
    <property type="project" value="UniProtKB-KW"/>
</dbReference>
<dbReference type="GO" id="GO:0051539">
    <property type="term" value="F:4 iron, 4 sulfur cluster binding"/>
    <property type="evidence" value="ECO:0007669"/>
    <property type="project" value="UniProtKB-KW"/>
</dbReference>
<dbReference type="Pfam" id="PF04879">
    <property type="entry name" value="Molybdop_Fe4S4"/>
    <property type="match status" value="1"/>
</dbReference>
<dbReference type="EMBL" id="JXYS01000079">
    <property type="protein sequence ID" value="KJF16595.1"/>
    <property type="molecule type" value="Genomic_DNA"/>
</dbReference>
<evidence type="ECO:0000256" key="7">
    <source>
        <dbReference type="ARBA" id="ARBA00022737"/>
    </source>
</evidence>
<dbReference type="InterPro" id="IPR006963">
    <property type="entry name" value="Mopterin_OxRdtase_4Fe-4S_dom"/>
</dbReference>
<evidence type="ECO:0000256" key="5">
    <source>
        <dbReference type="ARBA" id="ARBA00022714"/>
    </source>
</evidence>
<evidence type="ECO:0000259" key="14">
    <source>
        <dbReference type="PROSITE" id="PS51839"/>
    </source>
</evidence>
<dbReference type="Gene3D" id="2.20.25.90">
    <property type="entry name" value="ADC-like domains"/>
    <property type="match status" value="1"/>
</dbReference>
<gene>
    <name evidence="15" type="ORF">AXFE_25630</name>
</gene>
<feature type="domain" description="4Fe-4S His(Cys)3-ligated-type" evidence="14">
    <location>
        <begin position="81"/>
        <end position="121"/>
    </location>
</feature>
<proteinExistence type="predicted"/>
<dbReference type="FunFam" id="3.40.228.10:FF:000002">
    <property type="entry name" value="Formate dehydrogenase subunit alpha"/>
    <property type="match status" value="1"/>
</dbReference>
<dbReference type="InterPro" id="IPR009010">
    <property type="entry name" value="Asp_de-COase-like_dom_sf"/>
</dbReference>
<feature type="domain" description="4Fe-4S ferredoxin-type" evidence="12">
    <location>
        <begin position="141"/>
        <end position="160"/>
    </location>
</feature>
<dbReference type="InterPro" id="IPR050123">
    <property type="entry name" value="Prok_molybdopt-oxidoreductase"/>
</dbReference>
<evidence type="ECO:0000259" key="12">
    <source>
        <dbReference type="PROSITE" id="PS51379"/>
    </source>
</evidence>
<evidence type="ECO:0000256" key="2">
    <source>
        <dbReference type="ARBA" id="ARBA00001966"/>
    </source>
</evidence>
<dbReference type="InterPro" id="IPR006657">
    <property type="entry name" value="MoPterin_dinucl-bd_dom"/>
</dbReference>
<dbReference type="EC" id="1.2.1.2" evidence="15"/>
<evidence type="ECO:0000256" key="1">
    <source>
        <dbReference type="ARBA" id="ARBA00001942"/>
    </source>
</evidence>
<dbReference type="CDD" id="cd02753">
    <property type="entry name" value="MopB_Formate-Dh-H"/>
    <property type="match status" value="1"/>
</dbReference>
<keyword evidence="9" id="KW-0408">Iron</keyword>
<keyword evidence="8 15" id="KW-0560">Oxidoreductase</keyword>
<dbReference type="GO" id="GO:0016020">
    <property type="term" value="C:membrane"/>
    <property type="evidence" value="ECO:0007669"/>
    <property type="project" value="TreeGrafter"/>
</dbReference>
<dbReference type="PIRSF" id="PIRSF036643">
    <property type="entry name" value="FDH_alpha"/>
    <property type="match status" value="1"/>
</dbReference>
<evidence type="ECO:0000313" key="16">
    <source>
        <dbReference type="Proteomes" id="UP000032360"/>
    </source>
</evidence>
<dbReference type="SUPFAM" id="SSF53706">
    <property type="entry name" value="Formate dehydrogenase/DMSO reductase, domains 1-3"/>
    <property type="match status" value="1"/>
</dbReference>
<dbReference type="Gene3D" id="2.40.40.20">
    <property type="match status" value="1"/>
</dbReference>
<dbReference type="Gene3D" id="3.40.50.740">
    <property type="match status" value="1"/>
</dbReference>
<dbReference type="PROSITE" id="PS00198">
    <property type="entry name" value="4FE4S_FER_1"/>
    <property type="match status" value="1"/>
</dbReference>
<sequence>MEYGQEISITINGIEATCRVGELLIDVVNRYKQTLPQICYNEVLGPIRTCDTCFVEVDSKLVRACDSRVSHAMAVLSDSPSAKAAQIEAISRVLHNHDLYCTLCENNNGNCVIHNTISASGIKHPKYEFEAKPYEIDASHPFYRYDPSQCILCGRCVEACQDLQVNETLSIDWSLERPRVIWDDGVLAGESSCVGCGHCVTVCPCNALIEKSMLGEAGFLSGLPSSLTTPMIALTKAAEPATGIQSVMAISEMESRLRGSQIKKTKTVCTYCGVGCSFEVWTKGRKILKVEPSDGPTNAVSTCVKGKFGWDYINSKERLTTPLIRDGEGFRETSWDEAISYIARRMREIKGEAGADALGFISSSKCTNEESYLMQKLARAVVGTNNIDNCSRYCQSPATMGLWRTVGIGGDSGSVTDIEAAGLVIIIGSNTAESHPVIATRIKRSHKLKGQRLIVADLRRHEMAERADIFLHPKPGTDLVWLSGVTRYIYENNLADQEFLTSKVENLENYIASLEPFDLETTSNITGISKETLIEVANEIVSAKGVVICWAMGVTQHNGGSDTSTAISNLLLITGNYGKPGCGSYPLRGHNNVQGASDFGSMPAMMPGYEKLSDPVVVAKWERQWGVDLPKTAGLDNHEMVDAIHSGSLKALYLIGEDMGLVDANINHVQSAFEKLELFVVQDIFFSKTAQFADVILPASPSLEKEGTFTNTERRIQRLYQALEPLGESRPDWKIITSIGNALGANWSYGSPEEIMDEASRCAEIFVGVTYGALEGFSSLQWPVKPDGSDTPVLFLDGFAFPSGKAQLYPLEFIEPSEVTDDEFDLHVNNGRLLEHFHEGNMTYKSQGISSRTPGTFLEVSPELAKERNLSDGSVVRLTSRRGAVKVSVLISDRVQGREVYLPMNSQSNESAINALTSSHTDRATHTPAYKELAVKMEVLSAKGKSPLPKNNFRNGVRNPQMGVLVESKWERSDYVEPSQPRKDGGL</sequence>
<evidence type="ECO:0000256" key="4">
    <source>
        <dbReference type="ARBA" id="ARBA00022505"/>
    </source>
</evidence>
<dbReference type="InterPro" id="IPR036010">
    <property type="entry name" value="2Fe-2S_ferredoxin-like_sf"/>
</dbReference>
<keyword evidence="6" id="KW-0479">Metal-binding</keyword>
<dbReference type="FunFam" id="2.40.40.20:FF:000005">
    <property type="entry name" value="Periplasmic nitrate reductase"/>
    <property type="match status" value="1"/>
</dbReference>
<dbReference type="SUPFAM" id="SSF50692">
    <property type="entry name" value="ADC-like"/>
    <property type="match status" value="1"/>
</dbReference>
<reference evidence="15 16" key="1">
    <citation type="submission" date="2015-01" db="EMBL/GenBank/DDBJ databases">
        <title>Draft genome of the acidophilic iron oxidizer Acidithrix ferrooxidans strain Py-F3.</title>
        <authorList>
            <person name="Poehlein A."/>
            <person name="Eisen S."/>
            <person name="Schloemann M."/>
            <person name="Johnson B.D."/>
            <person name="Daniel R."/>
            <person name="Muehling M."/>
        </authorList>
    </citation>
    <scope>NUCLEOTIDE SEQUENCE [LARGE SCALE GENOMIC DNA]</scope>
    <source>
        <strain evidence="15 16">Py-F3</strain>
    </source>
</reference>
<dbReference type="PANTHER" id="PTHR43105:SF14">
    <property type="entry name" value="FORMATE DEHYDROGENASE H"/>
    <property type="match status" value="1"/>
</dbReference>
<dbReference type="InterPro" id="IPR041924">
    <property type="entry name" value="Formate_Dh-H_N"/>
</dbReference>
<dbReference type="Pfam" id="PF00384">
    <property type="entry name" value="Molybdopterin"/>
    <property type="match status" value="1"/>
</dbReference>
<dbReference type="STRING" id="1280514.AXFE_25630"/>